<dbReference type="Proteomes" id="UP000233551">
    <property type="component" value="Unassembled WGS sequence"/>
</dbReference>
<reference evidence="1 2" key="1">
    <citation type="submission" date="2017-11" db="EMBL/GenBank/DDBJ databases">
        <title>De-novo sequencing of pomegranate (Punica granatum L.) genome.</title>
        <authorList>
            <person name="Akparov Z."/>
            <person name="Amiraslanov A."/>
            <person name="Hajiyeva S."/>
            <person name="Abbasov M."/>
            <person name="Kaur K."/>
            <person name="Hamwieh A."/>
            <person name="Solovyev V."/>
            <person name="Salamov A."/>
            <person name="Braich B."/>
            <person name="Kosarev P."/>
            <person name="Mahmoud A."/>
            <person name="Hajiyev E."/>
            <person name="Babayeva S."/>
            <person name="Izzatullayeva V."/>
            <person name="Mammadov A."/>
            <person name="Mammadov A."/>
            <person name="Sharifova S."/>
            <person name="Ojaghi J."/>
            <person name="Eynullazada K."/>
            <person name="Bayramov B."/>
            <person name="Abdulazimova A."/>
            <person name="Shahmuradov I."/>
        </authorList>
    </citation>
    <scope>NUCLEOTIDE SEQUENCE [LARGE SCALE GENOMIC DNA]</scope>
    <source>
        <strain evidence="2">cv. AG2017</strain>
        <tissue evidence="1">Leaf</tissue>
    </source>
</reference>
<sequence length="95" mass="11113">MYKQFTEVLHQTGVGWDEDTNTIMVSPYVWDKFIKKNKDFKTFQTNGCKNYKLLNEFFSSSTAIGALRISSTNPLRTFDENRQVLEEFLSTSKQQ</sequence>
<evidence type="ECO:0008006" key="3">
    <source>
        <dbReference type="Google" id="ProtNLM"/>
    </source>
</evidence>
<gene>
    <name evidence="1" type="ORF">CRG98_013184</name>
</gene>
<accession>A0A2I0KCX2</accession>
<name>A0A2I0KCX2_PUNGR</name>
<dbReference type="EMBL" id="PGOL01000675">
    <property type="protein sequence ID" value="PKI66382.1"/>
    <property type="molecule type" value="Genomic_DNA"/>
</dbReference>
<protein>
    <recommendedName>
        <fullName evidence="3">Myb/SANT-like domain-containing protein</fullName>
    </recommendedName>
</protein>
<dbReference type="PANTHER" id="PTHR47584">
    <property type="match status" value="1"/>
</dbReference>
<dbReference type="PANTHER" id="PTHR47584:SF14">
    <property type="entry name" value="L10-INTERACTING MYB DOMAIN-CONTAINING PROTEIN-LIKE"/>
    <property type="match status" value="1"/>
</dbReference>
<evidence type="ECO:0000313" key="1">
    <source>
        <dbReference type="EMBL" id="PKI66382.1"/>
    </source>
</evidence>
<dbReference type="AlphaFoldDB" id="A0A2I0KCX2"/>
<dbReference type="InterPro" id="IPR045026">
    <property type="entry name" value="LIMYB"/>
</dbReference>
<organism evidence="1 2">
    <name type="scientific">Punica granatum</name>
    <name type="common">Pomegranate</name>
    <dbReference type="NCBI Taxonomy" id="22663"/>
    <lineage>
        <taxon>Eukaryota</taxon>
        <taxon>Viridiplantae</taxon>
        <taxon>Streptophyta</taxon>
        <taxon>Embryophyta</taxon>
        <taxon>Tracheophyta</taxon>
        <taxon>Spermatophyta</taxon>
        <taxon>Magnoliopsida</taxon>
        <taxon>eudicotyledons</taxon>
        <taxon>Gunneridae</taxon>
        <taxon>Pentapetalae</taxon>
        <taxon>rosids</taxon>
        <taxon>malvids</taxon>
        <taxon>Myrtales</taxon>
        <taxon>Lythraceae</taxon>
        <taxon>Punica</taxon>
    </lineage>
</organism>
<proteinExistence type="predicted"/>
<evidence type="ECO:0000313" key="2">
    <source>
        <dbReference type="Proteomes" id="UP000233551"/>
    </source>
</evidence>
<keyword evidence="2" id="KW-1185">Reference proteome</keyword>
<comment type="caution">
    <text evidence="1">The sequence shown here is derived from an EMBL/GenBank/DDBJ whole genome shotgun (WGS) entry which is preliminary data.</text>
</comment>